<dbReference type="Pfam" id="PF12544">
    <property type="entry name" value="LAM_C"/>
    <property type="match status" value="1"/>
</dbReference>
<evidence type="ECO:0000259" key="11">
    <source>
        <dbReference type="PROSITE" id="PS51918"/>
    </source>
</evidence>
<protein>
    <submittedName>
        <fullName evidence="12">Glutamate 2,3-aminomutase</fullName>
        <ecNumber evidence="12">5.4.3.9</ecNumber>
    </submittedName>
</protein>
<dbReference type="GO" id="GO:0051539">
    <property type="term" value="F:4 iron, 4 sulfur cluster binding"/>
    <property type="evidence" value="ECO:0007669"/>
    <property type="project" value="UniProtKB-KW"/>
</dbReference>
<dbReference type="Gene3D" id="6.10.140.1170">
    <property type="match status" value="1"/>
</dbReference>
<organism evidence="12 13">
    <name type="scientific">Desulfofundulus thermobenzoicus</name>
    <dbReference type="NCBI Taxonomy" id="29376"/>
    <lineage>
        <taxon>Bacteria</taxon>
        <taxon>Bacillati</taxon>
        <taxon>Bacillota</taxon>
        <taxon>Clostridia</taxon>
        <taxon>Eubacteriales</taxon>
        <taxon>Peptococcaceae</taxon>
        <taxon>Desulfofundulus</taxon>
    </lineage>
</organism>
<evidence type="ECO:0000256" key="3">
    <source>
        <dbReference type="ARBA" id="ARBA00022691"/>
    </source>
</evidence>
<evidence type="ECO:0000256" key="6">
    <source>
        <dbReference type="ARBA" id="ARBA00023004"/>
    </source>
</evidence>
<dbReference type="InterPro" id="IPR030801">
    <property type="entry name" value="Glu_2_3_NH3_mut"/>
</dbReference>
<dbReference type="InterPro" id="IPR003739">
    <property type="entry name" value="Lys_aminomutase/Glu_NH3_mut"/>
</dbReference>
<dbReference type="InterPro" id="IPR007197">
    <property type="entry name" value="rSAM"/>
</dbReference>
<dbReference type="AlphaFoldDB" id="A0A6N7ISW5"/>
<dbReference type="PANTHER" id="PTHR30538:SF1">
    <property type="entry name" value="L-LYSINE 2,3-AMINOMUTASE"/>
    <property type="match status" value="1"/>
</dbReference>
<dbReference type="GO" id="GO:0046872">
    <property type="term" value="F:metal ion binding"/>
    <property type="evidence" value="ECO:0007669"/>
    <property type="project" value="UniProtKB-KW"/>
</dbReference>
<feature type="domain" description="Radical SAM core" evidence="11">
    <location>
        <begin position="162"/>
        <end position="383"/>
    </location>
</feature>
<evidence type="ECO:0000313" key="12">
    <source>
        <dbReference type="EMBL" id="MQL53150.1"/>
    </source>
</evidence>
<dbReference type="RefSeq" id="WP_152947624.1">
    <property type="nucleotide sequence ID" value="NZ_WHYR01000040.1"/>
</dbReference>
<dbReference type="PIRSF" id="PIRSF004911">
    <property type="entry name" value="DUF160"/>
    <property type="match status" value="1"/>
</dbReference>
<dbReference type="CDD" id="cd01335">
    <property type="entry name" value="Radical_SAM"/>
    <property type="match status" value="1"/>
</dbReference>
<evidence type="ECO:0000313" key="13">
    <source>
        <dbReference type="Proteomes" id="UP000441717"/>
    </source>
</evidence>
<dbReference type="SFLD" id="SFLDF00290">
    <property type="entry name" value="glutamate_2_3-aminomutase"/>
    <property type="match status" value="1"/>
</dbReference>
<dbReference type="SUPFAM" id="SSF102114">
    <property type="entry name" value="Radical SAM enzymes"/>
    <property type="match status" value="1"/>
</dbReference>
<dbReference type="EC" id="5.4.3.9" evidence="12"/>
<proteinExistence type="predicted"/>
<feature type="binding site" evidence="9">
    <location>
        <position position="180"/>
    </location>
    <ligand>
        <name>[4Fe-4S] cluster</name>
        <dbReference type="ChEBI" id="CHEBI:49883"/>
        <note>4Fe-4S-S-AdoMet</note>
    </ligand>
</feature>
<keyword evidence="8 12" id="KW-0413">Isomerase</keyword>
<evidence type="ECO:0000256" key="10">
    <source>
        <dbReference type="PIRSR" id="PIRSR603739-50"/>
    </source>
</evidence>
<sequence>MSLYPMPGAEFTAEEKRRISLERARELKERIRDYLQVKDEIPTGFDLVEQISLARRRILELLNARQEQWNDWHWHMAHRITGVDLLARIIPLSSEEQEAVALVGKQFRWAISPYYASLLMVDRPGGPIWLQSVPQTAELCDTGGSEDPMAEAFTNPAPGVTRRYPDRLIINVTNQCAMYCRHCQRRRNIGEVDRHKPRRVLEAALDYIRVNPEIRDVLITGGDALLLSDRCLDWLLGELDAIPHVEIKRIGTRVIVTMPQRITPSLCAVLEKHPPIYLNTQFNHPLEVTPEAAAACDRLIRAGVVLGNQAVLLKGVNNNPHVMKKLNQSLLRIRVRPYYIFHAKEVKGTGHFVTSVDEGIEIMEKLRGYTSGLAVPTYIINAPGGLGKTPVLPRYMLARDEKHVTLRTWEKRWIYYPNRRH</sequence>
<feature type="binding site" evidence="9">
    <location>
        <position position="183"/>
    </location>
    <ligand>
        <name>[4Fe-4S] cluster</name>
        <dbReference type="ChEBI" id="CHEBI:49883"/>
        <note>4Fe-4S-S-AdoMet</note>
    </ligand>
</feature>
<dbReference type="Pfam" id="PF04055">
    <property type="entry name" value="Radical_SAM"/>
    <property type="match status" value="1"/>
</dbReference>
<dbReference type="NCBIfam" id="TIGR04368">
    <property type="entry name" value="Glu_2_3_NH3_mut"/>
    <property type="match status" value="1"/>
</dbReference>
<keyword evidence="7 9" id="KW-0411">Iron-sulfur</keyword>
<evidence type="ECO:0000256" key="7">
    <source>
        <dbReference type="ARBA" id="ARBA00023014"/>
    </source>
</evidence>
<reference evidence="12 13" key="1">
    <citation type="submission" date="2019-10" db="EMBL/GenBank/DDBJ databases">
        <title>Comparative genomics of sulfur disproportionating microorganisms.</title>
        <authorList>
            <person name="Ward L.M."/>
            <person name="Bertran E."/>
            <person name="Johnston D."/>
        </authorList>
    </citation>
    <scope>NUCLEOTIDE SEQUENCE [LARGE SCALE GENOMIC DNA]</scope>
    <source>
        <strain evidence="12 13">DSM 14055</strain>
    </source>
</reference>
<keyword evidence="4 9" id="KW-0479">Metal-binding</keyword>
<dbReference type="NCBIfam" id="TIGR00238">
    <property type="entry name" value="KamA family radical SAM protein"/>
    <property type="match status" value="1"/>
</dbReference>
<dbReference type="SFLD" id="SFLDS00029">
    <property type="entry name" value="Radical_SAM"/>
    <property type="match status" value="1"/>
</dbReference>
<accession>A0A6N7ISW5</accession>
<dbReference type="InterPro" id="IPR025895">
    <property type="entry name" value="LAM_C_dom"/>
</dbReference>
<dbReference type="PROSITE" id="PS51918">
    <property type="entry name" value="RADICAL_SAM"/>
    <property type="match status" value="1"/>
</dbReference>
<evidence type="ECO:0000256" key="4">
    <source>
        <dbReference type="ARBA" id="ARBA00022723"/>
    </source>
</evidence>
<evidence type="ECO:0000256" key="8">
    <source>
        <dbReference type="ARBA" id="ARBA00023235"/>
    </source>
</evidence>
<keyword evidence="6" id="KW-0408">Iron</keyword>
<comment type="cofactor">
    <cofactor evidence="1 10">
        <name>pyridoxal 5'-phosphate</name>
        <dbReference type="ChEBI" id="CHEBI:597326"/>
    </cofactor>
</comment>
<evidence type="ECO:0000256" key="9">
    <source>
        <dbReference type="PIRSR" id="PIRSR004911-1"/>
    </source>
</evidence>
<dbReference type="Gene3D" id="3.20.20.70">
    <property type="entry name" value="Aldolase class I"/>
    <property type="match status" value="1"/>
</dbReference>
<comment type="caution">
    <text evidence="12">The sequence shown here is derived from an EMBL/GenBank/DDBJ whole genome shotgun (WGS) entry which is preliminary data.</text>
</comment>
<evidence type="ECO:0000256" key="2">
    <source>
        <dbReference type="ARBA" id="ARBA00022485"/>
    </source>
</evidence>
<evidence type="ECO:0000256" key="1">
    <source>
        <dbReference type="ARBA" id="ARBA00001933"/>
    </source>
</evidence>
<dbReference type="Proteomes" id="UP000441717">
    <property type="component" value="Unassembled WGS sequence"/>
</dbReference>
<name>A0A6N7ISW5_9FIRM</name>
<gene>
    <name evidence="12" type="primary">eam</name>
    <name evidence="12" type="ORF">GFC01_12965</name>
</gene>
<keyword evidence="13" id="KW-1185">Reference proteome</keyword>
<dbReference type="PANTHER" id="PTHR30538">
    <property type="entry name" value="LYSINE 2,3-AMINOMUTASE-RELATED"/>
    <property type="match status" value="1"/>
</dbReference>
<evidence type="ECO:0000256" key="5">
    <source>
        <dbReference type="ARBA" id="ARBA00022898"/>
    </source>
</evidence>
<dbReference type="OrthoDB" id="9768064at2"/>
<dbReference type="GO" id="GO:0016869">
    <property type="term" value="F:intramolecular aminotransferase activity"/>
    <property type="evidence" value="ECO:0007669"/>
    <property type="project" value="InterPro"/>
</dbReference>
<feature type="modified residue" description="N6-(pyridoxal phosphate)lysine" evidence="10">
    <location>
        <position position="388"/>
    </location>
</feature>
<keyword evidence="5 10" id="KW-0663">Pyridoxal phosphate</keyword>
<dbReference type="EMBL" id="WHYR01000040">
    <property type="protein sequence ID" value="MQL53150.1"/>
    <property type="molecule type" value="Genomic_DNA"/>
</dbReference>
<dbReference type="SFLD" id="SFLDG01070">
    <property type="entry name" value="PLP-dependent"/>
    <property type="match status" value="1"/>
</dbReference>
<keyword evidence="2 9" id="KW-0004">4Fe-4S</keyword>
<dbReference type="InterPro" id="IPR058240">
    <property type="entry name" value="rSAM_sf"/>
</dbReference>
<keyword evidence="3" id="KW-0949">S-adenosyl-L-methionine</keyword>
<feature type="binding site" evidence="9">
    <location>
        <position position="176"/>
    </location>
    <ligand>
        <name>[4Fe-4S] cluster</name>
        <dbReference type="ChEBI" id="CHEBI:49883"/>
        <note>4Fe-4S-S-AdoMet</note>
    </ligand>
</feature>
<dbReference type="InterPro" id="IPR013785">
    <property type="entry name" value="Aldolase_TIM"/>
</dbReference>